<dbReference type="EMBL" id="RCTY01000024">
    <property type="protein sequence ID" value="ROU07026.1"/>
    <property type="molecule type" value="Genomic_DNA"/>
</dbReference>
<comment type="caution">
    <text evidence="1">The sequence shown here is derived from an EMBL/GenBank/DDBJ whole genome shotgun (WGS) entry which is preliminary data.</text>
</comment>
<evidence type="ECO:0000313" key="2">
    <source>
        <dbReference type="Proteomes" id="UP000275910"/>
    </source>
</evidence>
<accession>A0A3N2RI61</accession>
<sequence>MTVNRPEIVLLRQPIDNDNIDAVIRLPDDEARLATFFTLAKIASFIASLATTDEAGGKSRGWRAGGDHGGDLLPHFVCDAKVRFSLNRASVRLTRNAPRQVAT</sequence>
<dbReference type="Proteomes" id="UP000275910">
    <property type="component" value="Unassembled WGS sequence"/>
</dbReference>
<evidence type="ECO:0000313" key="1">
    <source>
        <dbReference type="EMBL" id="ROU07026.1"/>
    </source>
</evidence>
<gene>
    <name evidence="1" type="ORF">D9T17_10960</name>
</gene>
<proteinExistence type="predicted"/>
<dbReference type="AlphaFoldDB" id="A0A3N2RI61"/>
<organism evidence="1 2">
    <name type="scientific">Lysobacter enzymogenes</name>
    <dbReference type="NCBI Taxonomy" id="69"/>
    <lineage>
        <taxon>Bacteria</taxon>
        <taxon>Pseudomonadati</taxon>
        <taxon>Pseudomonadota</taxon>
        <taxon>Gammaproteobacteria</taxon>
        <taxon>Lysobacterales</taxon>
        <taxon>Lysobacteraceae</taxon>
        <taxon>Lysobacter</taxon>
    </lineage>
</organism>
<dbReference type="RefSeq" id="WP_123647447.1">
    <property type="nucleotide sequence ID" value="NZ_RCTY01000024.1"/>
</dbReference>
<reference evidence="1 2" key="1">
    <citation type="submission" date="2018-10" db="EMBL/GenBank/DDBJ databases">
        <title>The genome of Lysobacter enzymogenes OH11.</title>
        <authorList>
            <person name="Liu F."/>
            <person name="Zhao Y."/>
            <person name="Qian G."/>
            <person name="Chen Y."/>
            <person name="Xu H."/>
        </authorList>
    </citation>
    <scope>NUCLEOTIDE SEQUENCE [LARGE SCALE GENOMIC DNA]</scope>
    <source>
        <strain evidence="1 2">OH11</strain>
    </source>
</reference>
<name>A0A3N2RI61_LYSEN</name>
<protein>
    <submittedName>
        <fullName evidence="1">Uncharacterized protein</fullName>
    </submittedName>
</protein>